<comment type="subcellular location">
    <subcellularLocation>
        <location evidence="1">Cytoplasm</location>
    </subcellularLocation>
</comment>
<keyword evidence="4" id="KW-0963">Cytoplasm</keyword>
<evidence type="ECO:0000256" key="8">
    <source>
        <dbReference type="ARBA" id="ARBA00031737"/>
    </source>
</evidence>
<keyword evidence="7" id="KW-0131">Cell cycle</keyword>
<evidence type="ECO:0000256" key="9">
    <source>
        <dbReference type="SAM" id="MobiDB-lite"/>
    </source>
</evidence>
<evidence type="ECO:0000256" key="2">
    <source>
        <dbReference type="ARBA" id="ARBA00009008"/>
    </source>
</evidence>
<keyword evidence="5" id="KW-0132">Cell division</keyword>
<proteinExistence type="inferred from homology"/>
<comment type="similarity">
    <text evidence="2">Belongs to the DivIVA family.</text>
</comment>
<feature type="region of interest" description="Disordered" evidence="9">
    <location>
        <begin position="39"/>
        <end position="58"/>
    </location>
</feature>
<dbReference type="GO" id="GO:0051301">
    <property type="term" value="P:cell division"/>
    <property type="evidence" value="ECO:0007669"/>
    <property type="project" value="UniProtKB-KW"/>
</dbReference>
<dbReference type="NCBIfam" id="TIGR03544">
    <property type="entry name" value="DivI1A_domain"/>
    <property type="match status" value="1"/>
</dbReference>
<feature type="compositionally biased region" description="Low complexity" evidence="9">
    <location>
        <begin position="43"/>
        <end position="58"/>
    </location>
</feature>
<reference evidence="10" key="1">
    <citation type="submission" date="2022-12" db="EMBL/GenBank/DDBJ databases">
        <title>Paraconexibacter alkalitolerans sp. nov. and Baekduia alba sp. nov., isolated from soil and emended description of the genera Paraconexibacter (Chun et al., 2020) and Baekduia (An et al., 2020).</title>
        <authorList>
            <person name="Vieira S."/>
            <person name="Huber K.J."/>
            <person name="Geppert A."/>
            <person name="Wolf J."/>
            <person name="Neumann-Schaal M."/>
            <person name="Muesken M."/>
            <person name="Overmann J."/>
        </authorList>
    </citation>
    <scope>NUCLEOTIDE SEQUENCE</scope>
    <source>
        <strain evidence="10">AEG42_29</strain>
    </source>
</reference>
<dbReference type="KEGG" id="parq:DSM112329_03180"/>
<dbReference type="PANTHER" id="PTHR35794:SF2">
    <property type="entry name" value="CELL DIVISION PROTEIN DIVIVA"/>
    <property type="match status" value="1"/>
</dbReference>
<dbReference type="Gene3D" id="6.10.250.660">
    <property type="match status" value="1"/>
</dbReference>
<evidence type="ECO:0000256" key="7">
    <source>
        <dbReference type="ARBA" id="ARBA00023306"/>
    </source>
</evidence>
<evidence type="ECO:0000256" key="5">
    <source>
        <dbReference type="ARBA" id="ARBA00022618"/>
    </source>
</evidence>
<accession>A0AAU7AXF7</accession>
<feature type="region of interest" description="Disordered" evidence="9">
    <location>
        <begin position="194"/>
        <end position="257"/>
    </location>
</feature>
<feature type="compositionally biased region" description="Pro residues" evidence="9">
    <location>
        <begin position="273"/>
        <end position="284"/>
    </location>
</feature>
<dbReference type="RefSeq" id="WP_354697547.1">
    <property type="nucleotide sequence ID" value="NZ_CP114014.1"/>
</dbReference>
<evidence type="ECO:0000256" key="3">
    <source>
        <dbReference type="ARBA" id="ARBA00018787"/>
    </source>
</evidence>
<sequence>MALDRQSIEKKDFPIARRGYDPEAVDAHLEQLAVEIEGLQRQASSSSRSPVAAAPVPAPARATPASIAIAASDHVRAIVEAAESSAAEIEAGAREEAARIVREAEDNAADIRDDAVAKSQDHVGAVAESTSGMLQRVDAMEGELGALMESLRTGANRLGADLSLLKGNMGELYDVAGAAAPAAAPAPIESMPLAKRRPEPTAGAADVPDRALPPIPEEAPDPSPHAEAPIVPPGLFTATEPVPAAKERTGSVLDEPYPEASIVPAVEEAPAFEPAPPAAEPAPAPTHDEGAGDGDIDGARLIALNMALNGASREETDAYLRDNFDLPDRGALVDEAYATVEG</sequence>
<organism evidence="10">
    <name type="scientific">Paraconexibacter sp. AEG42_29</name>
    <dbReference type="NCBI Taxonomy" id="2997339"/>
    <lineage>
        <taxon>Bacteria</taxon>
        <taxon>Bacillati</taxon>
        <taxon>Actinomycetota</taxon>
        <taxon>Thermoleophilia</taxon>
        <taxon>Solirubrobacterales</taxon>
        <taxon>Paraconexibacteraceae</taxon>
        <taxon>Paraconexibacter</taxon>
    </lineage>
</organism>
<evidence type="ECO:0000256" key="4">
    <source>
        <dbReference type="ARBA" id="ARBA00022490"/>
    </source>
</evidence>
<feature type="region of interest" description="Disordered" evidence="9">
    <location>
        <begin position="269"/>
        <end position="297"/>
    </location>
</feature>
<dbReference type="AlphaFoldDB" id="A0AAU7AXF7"/>
<feature type="compositionally biased region" description="Pro residues" evidence="9">
    <location>
        <begin position="211"/>
        <end position="223"/>
    </location>
</feature>
<dbReference type="InterPro" id="IPR007793">
    <property type="entry name" value="DivIVA_fam"/>
</dbReference>
<dbReference type="GO" id="GO:0005737">
    <property type="term" value="C:cytoplasm"/>
    <property type="evidence" value="ECO:0007669"/>
    <property type="project" value="UniProtKB-SubCell"/>
</dbReference>
<protein>
    <recommendedName>
        <fullName evidence="3">Cell wall synthesis protein Wag31</fullName>
    </recommendedName>
    <alternativeName>
        <fullName evidence="8">Antigen 84</fullName>
    </alternativeName>
</protein>
<evidence type="ECO:0000256" key="1">
    <source>
        <dbReference type="ARBA" id="ARBA00004496"/>
    </source>
</evidence>
<keyword evidence="6" id="KW-0175">Coiled coil</keyword>
<gene>
    <name evidence="10" type="ORF">DSM112329_03180</name>
</gene>
<dbReference type="PANTHER" id="PTHR35794">
    <property type="entry name" value="CELL DIVISION PROTEIN DIVIVA"/>
    <property type="match status" value="1"/>
</dbReference>
<evidence type="ECO:0000256" key="6">
    <source>
        <dbReference type="ARBA" id="ARBA00023054"/>
    </source>
</evidence>
<dbReference type="InterPro" id="IPR019933">
    <property type="entry name" value="DivIVA_domain"/>
</dbReference>
<evidence type="ECO:0000313" key="10">
    <source>
        <dbReference type="EMBL" id="XAY06311.1"/>
    </source>
</evidence>
<name>A0AAU7AXF7_9ACTN</name>
<dbReference type="EMBL" id="CP114014">
    <property type="protein sequence ID" value="XAY06311.1"/>
    <property type="molecule type" value="Genomic_DNA"/>
</dbReference>